<protein>
    <submittedName>
        <fullName evidence="1">Uncharacterized protein</fullName>
    </submittedName>
</protein>
<accession>A0A564Z4W8</accession>
<name>A0A564Z4W8_HYMDI</name>
<gene>
    <name evidence="1" type="ORF">WMSIL1_LOCUS12226</name>
</gene>
<dbReference type="AlphaFoldDB" id="A0A564Z4W8"/>
<evidence type="ECO:0000313" key="1">
    <source>
        <dbReference type="EMBL" id="VUZ54033.1"/>
    </source>
</evidence>
<sequence length="58" mass="6336">MSKKNDSTFAVFVDEVKVLKKTTTTIQIVVTMLTIELSQVNRNSISFASLSEADGLEG</sequence>
<reference evidence="1 2" key="1">
    <citation type="submission" date="2019-07" db="EMBL/GenBank/DDBJ databases">
        <authorList>
            <person name="Jastrzebski P J."/>
            <person name="Paukszto L."/>
            <person name="Jastrzebski P J."/>
        </authorList>
    </citation>
    <scope>NUCLEOTIDE SEQUENCE [LARGE SCALE GENOMIC DNA]</scope>
    <source>
        <strain evidence="1 2">WMS-il1</strain>
    </source>
</reference>
<organism evidence="1 2">
    <name type="scientific">Hymenolepis diminuta</name>
    <name type="common">Rat tapeworm</name>
    <dbReference type="NCBI Taxonomy" id="6216"/>
    <lineage>
        <taxon>Eukaryota</taxon>
        <taxon>Metazoa</taxon>
        <taxon>Spiralia</taxon>
        <taxon>Lophotrochozoa</taxon>
        <taxon>Platyhelminthes</taxon>
        <taxon>Cestoda</taxon>
        <taxon>Eucestoda</taxon>
        <taxon>Cyclophyllidea</taxon>
        <taxon>Hymenolepididae</taxon>
        <taxon>Hymenolepis</taxon>
    </lineage>
</organism>
<proteinExistence type="predicted"/>
<keyword evidence="2" id="KW-1185">Reference proteome</keyword>
<evidence type="ECO:0000313" key="2">
    <source>
        <dbReference type="Proteomes" id="UP000321570"/>
    </source>
</evidence>
<dbReference type="Proteomes" id="UP000321570">
    <property type="component" value="Unassembled WGS sequence"/>
</dbReference>
<dbReference type="EMBL" id="CABIJS010000599">
    <property type="protein sequence ID" value="VUZ54033.1"/>
    <property type="molecule type" value="Genomic_DNA"/>
</dbReference>